<proteinExistence type="predicted"/>
<keyword evidence="4" id="KW-0479">Metal-binding</keyword>
<gene>
    <name evidence="10" type="ORF">A1O1_07630</name>
</gene>
<dbReference type="PROSITE" id="PS50815">
    <property type="entry name" value="HORMA"/>
    <property type="match status" value="1"/>
</dbReference>
<keyword evidence="3" id="KW-0158">Chromosome</keyword>
<name>W9XX61_9EURO</name>
<accession>W9XX61</accession>
<comment type="caution">
    <text evidence="10">The sequence shown here is derived from an EMBL/GenBank/DDBJ whole genome shotgun (WGS) entry which is preliminary data.</text>
</comment>
<dbReference type="PANTHER" id="PTHR48225">
    <property type="entry name" value="HORMA DOMAIN-CONTAINING PROTEIN 1"/>
    <property type="match status" value="1"/>
</dbReference>
<evidence type="ECO:0000256" key="4">
    <source>
        <dbReference type="ARBA" id="ARBA00022723"/>
    </source>
</evidence>
<dbReference type="OrthoDB" id="1928087at2759"/>
<dbReference type="RefSeq" id="XP_007726687.1">
    <property type="nucleotide sequence ID" value="XM_007728497.1"/>
</dbReference>
<dbReference type="SUPFAM" id="SSF57903">
    <property type="entry name" value="FYVE/PHD zinc finger"/>
    <property type="match status" value="1"/>
</dbReference>
<evidence type="ECO:0000259" key="9">
    <source>
        <dbReference type="PROSITE" id="PS50815"/>
    </source>
</evidence>
<dbReference type="InterPro" id="IPR036570">
    <property type="entry name" value="HORMA_dom_sf"/>
</dbReference>
<evidence type="ECO:0000256" key="1">
    <source>
        <dbReference type="ARBA" id="ARBA00004123"/>
    </source>
</evidence>
<dbReference type="SMART" id="SM00249">
    <property type="entry name" value="PHD"/>
    <property type="match status" value="1"/>
</dbReference>
<dbReference type="InterPro" id="IPR013083">
    <property type="entry name" value="Znf_RING/FYVE/PHD"/>
</dbReference>
<dbReference type="eggNOG" id="KOG4652">
    <property type="taxonomic scope" value="Eukaryota"/>
</dbReference>
<protein>
    <recommendedName>
        <fullName evidence="9">HORMA domain-containing protein</fullName>
    </recommendedName>
</protein>
<evidence type="ECO:0000256" key="8">
    <source>
        <dbReference type="ARBA" id="ARBA00023254"/>
    </source>
</evidence>
<sequence>MAGHQLLIVPSERSLSQAESLSLVQIFLNASLACIAHTRELIPWMSPSLRTRYINHIDPSLLVRGENMYKTFQVANPEADCTGQEIRILVPGGHKCADQIVEMLERGVFEALEHGFLDTLQVFVTDNNGDPPTVIESYRFAFSYNNGLINSIELSPTNHVFVLDHFQKSFKTAIRALLRSLKCLPRLPARRKLGMSLTYNEACPDIYQPPGFMDTDHLEQSSGQLLCGVLGHVVEDIVGSLDTSHHQVDVAVCRNPLKDAETPIDPQDAAMSKQLQAMQKTSSIRSTDLVSTLRDSISRKRRNGSPIPNEKRLKLVGTENLLVKEQVQADNKRLKQREVSGTSIGEMIDTGSKNISVASPVSTTRNDGPCLIISKLAELLVHSYAIQCGLSGDDGIVFDQALLADGIIRRRNRSTRLRCECGSALTSGKMIYCDICDNWQHAKCYGYDGGYPVNPPAERICYTCLFFPADKDFMHTPAYIISIRLAVRALTSQTRSSSVVDEQKLQMILQPVQCTKQLLDAVITQLLSEGILSTHDRQGWKVRSLDESKLQGLRQKYGSPFASIDQFYDWDIDAKDPQRRTYHIARALEKYAQGQDFTAGQGCIEVVSSHKLGAPMRRWGYVQDEPVSGTGSVASDSPPATPVRRRKVSISRLLVNIDRSPSAGSMSFEESSLQALEGMTCSSEISPASSTATADL</sequence>
<evidence type="ECO:0000256" key="3">
    <source>
        <dbReference type="ARBA" id="ARBA00022454"/>
    </source>
</evidence>
<keyword evidence="5" id="KW-0863">Zinc-finger</keyword>
<dbReference type="Gene3D" id="3.30.900.10">
    <property type="entry name" value="HORMA domain"/>
    <property type="match status" value="1"/>
</dbReference>
<evidence type="ECO:0000313" key="10">
    <source>
        <dbReference type="EMBL" id="EXJ81566.1"/>
    </source>
</evidence>
<dbReference type="GO" id="GO:0051321">
    <property type="term" value="P:meiotic cell cycle"/>
    <property type="evidence" value="ECO:0007669"/>
    <property type="project" value="UniProtKB-KW"/>
</dbReference>
<dbReference type="EMBL" id="AMWN01000007">
    <property type="protein sequence ID" value="EXJ81566.1"/>
    <property type="molecule type" value="Genomic_DNA"/>
</dbReference>
<dbReference type="Gene3D" id="3.30.40.10">
    <property type="entry name" value="Zinc/RING finger domain, C3HC4 (zinc finger)"/>
    <property type="match status" value="1"/>
</dbReference>
<dbReference type="eggNOG" id="KOG1844">
    <property type="taxonomic scope" value="Eukaryota"/>
</dbReference>
<evidence type="ECO:0000256" key="6">
    <source>
        <dbReference type="ARBA" id="ARBA00022833"/>
    </source>
</evidence>
<dbReference type="GeneID" id="19162486"/>
<dbReference type="PANTHER" id="PTHR48225:SF7">
    <property type="entry name" value="MEIOSIS-SPECIFIC PROTEIN HOP1"/>
    <property type="match status" value="1"/>
</dbReference>
<keyword evidence="6" id="KW-0862">Zinc</keyword>
<dbReference type="InterPro" id="IPR001965">
    <property type="entry name" value="Znf_PHD"/>
</dbReference>
<evidence type="ECO:0000256" key="2">
    <source>
        <dbReference type="ARBA" id="ARBA00004286"/>
    </source>
</evidence>
<dbReference type="InterPro" id="IPR003511">
    <property type="entry name" value="HORMA_dom"/>
</dbReference>
<keyword evidence="11" id="KW-1185">Reference proteome</keyword>
<reference evidence="10 11" key="1">
    <citation type="submission" date="2013-03" db="EMBL/GenBank/DDBJ databases">
        <title>The Genome Sequence of Capronia coronata CBS 617.96.</title>
        <authorList>
            <consortium name="The Broad Institute Genomics Platform"/>
            <person name="Cuomo C."/>
            <person name="de Hoog S."/>
            <person name="Gorbushina A."/>
            <person name="Walker B."/>
            <person name="Young S.K."/>
            <person name="Zeng Q."/>
            <person name="Gargeya S."/>
            <person name="Fitzgerald M."/>
            <person name="Haas B."/>
            <person name="Abouelleil A."/>
            <person name="Allen A.W."/>
            <person name="Alvarado L."/>
            <person name="Arachchi H.M."/>
            <person name="Berlin A.M."/>
            <person name="Chapman S.B."/>
            <person name="Gainer-Dewar J."/>
            <person name="Goldberg J."/>
            <person name="Griggs A."/>
            <person name="Gujja S."/>
            <person name="Hansen M."/>
            <person name="Howarth C."/>
            <person name="Imamovic A."/>
            <person name="Ireland A."/>
            <person name="Larimer J."/>
            <person name="McCowan C."/>
            <person name="Murphy C."/>
            <person name="Pearson M."/>
            <person name="Poon T.W."/>
            <person name="Priest M."/>
            <person name="Roberts A."/>
            <person name="Saif S."/>
            <person name="Shea T."/>
            <person name="Sisk P."/>
            <person name="Sykes S."/>
            <person name="Wortman J."/>
            <person name="Nusbaum C."/>
            <person name="Birren B."/>
        </authorList>
    </citation>
    <scope>NUCLEOTIDE SEQUENCE [LARGE SCALE GENOMIC DNA]</scope>
    <source>
        <strain evidence="10 11">CBS 617.96</strain>
    </source>
</reference>
<organism evidence="10 11">
    <name type="scientific">Capronia coronata CBS 617.96</name>
    <dbReference type="NCBI Taxonomy" id="1182541"/>
    <lineage>
        <taxon>Eukaryota</taxon>
        <taxon>Fungi</taxon>
        <taxon>Dikarya</taxon>
        <taxon>Ascomycota</taxon>
        <taxon>Pezizomycotina</taxon>
        <taxon>Eurotiomycetes</taxon>
        <taxon>Chaetothyriomycetidae</taxon>
        <taxon>Chaetothyriales</taxon>
        <taxon>Herpotrichiellaceae</taxon>
        <taxon>Capronia</taxon>
    </lineage>
</organism>
<dbReference type="InterPro" id="IPR011011">
    <property type="entry name" value="Znf_FYVE_PHD"/>
</dbReference>
<dbReference type="Proteomes" id="UP000019484">
    <property type="component" value="Unassembled WGS sequence"/>
</dbReference>
<evidence type="ECO:0000313" key="11">
    <source>
        <dbReference type="Proteomes" id="UP000019484"/>
    </source>
</evidence>
<keyword evidence="7" id="KW-0539">Nucleus</keyword>
<dbReference type="Pfam" id="PF02301">
    <property type="entry name" value="HORMA"/>
    <property type="match status" value="1"/>
</dbReference>
<keyword evidence="8" id="KW-0469">Meiosis</keyword>
<dbReference type="SUPFAM" id="SSF56019">
    <property type="entry name" value="The spindle assembly checkpoint protein mad2"/>
    <property type="match status" value="1"/>
</dbReference>
<dbReference type="GO" id="GO:0008270">
    <property type="term" value="F:zinc ion binding"/>
    <property type="evidence" value="ECO:0007669"/>
    <property type="project" value="UniProtKB-KW"/>
</dbReference>
<evidence type="ECO:0000256" key="7">
    <source>
        <dbReference type="ARBA" id="ARBA00023242"/>
    </source>
</evidence>
<dbReference type="GO" id="GO:0005694">
    <property type="term" value="C:chromosome"/>
    <property type="evidence" value="ECO:0007669"/>
    <property type="project" value="UniProtKB-SubCell"/>
</dbReference>
<dbReference type="STRING" id="1182541.W9XX61"/>
<dbReference type="InterPro" id="IPR051294">
    <property type="entry name" value="HORMA_MeioticProgression"/>
</dbReference>
<comment type="subcellular location">
    <subcellularLocation>
        <location evidence="2">Chromosome</location>
    </subcellularLocation>
    <subcellularLocation>
        <location evidence="1">Nucleus</location>
    </subcellularLocation>
</comment>
<evidence type="ECO:0000256" key="5">
    <source>
        <dbReference type="ARBA" id="ARBA00022771"/>
    </source>
</evidence>
<dbReference type="HOGENOM" id="CLU_395860_0_0_1"/>
<dbReference type="AlphaFoldDB" id="W9XX61"/>
<feature type="domain" description="HORMA" evidence="9">
    <location>
        <begin position="18"/>
        <end position="252"/>
    </location>
</feature>
<dbReference type="GO" id="GO:0005634">
    <property type="term" value="C:nucleus"/>
    <property type="evidence" value="ECO:0007669"/>
    <property type="project" value="UniProtKB-SubCell"/>
</dbReference>